<reference evidence="6 9" key="7">
    <citation type="submission" date="2019-03" db="EMBL/GenBank/DDBJ databases">
        <title>Multidrug-Resistant Klebsiella pneumoniae Clinical Bloodstream Isolates in Shanghai, China.</title>
        <authorList>
            <person name="Wang S."/>
        </authorList>
    </citation>
    <scope>NUCLEOTIDE SEQUENCE [LARGE SCALE GENOMIC DNA]</scope>
    <source>
        <strain evidence="6 9">RJ1071</strain>
    </source>
</reference>
<evidence type="ECO:0000313" key="4">
    <source>
        <dbReference type="EMBL" id="ROG88185.1"/>
    </source>
</evidence>
<dbReference type="Proteomes" id="UP000283322">
    <property type="component" value="Unassembled WGS sequence"/>
</dbReference>
<evidence type="ECO:0000256" key="1">
    <source>
        <dbReference type="SAM" id="Phobius"/>
    </source>
</evidence>
<comment type="caution">
    <text evidence="4">The sequence shown here is derived from an EMBL/GenBank/DDBJ whole genome shotgun (WGS) entry which is preliminary data.</text>
</comment>
<evidence type="ECO:0000313" key="3">
    <source>
        <dbReference type="EMBL" id="RDT86933.1"/>
    </source>
</evidence>
<dbReference type="EMBL" id="RDAM01000001">
    <property type="protein sequence ID" value="RRF07578.1"/>
    <property type="molecule type" value="Genomic_DNA"/>
</dbReference>
<reference evidence="5" key="4">
    <citation type="submission" date="2018-10" db="EMBL/GenBank/DDBJ databases">
        <authorList>
            <person name="Fan Y."/>
            <person name="Timp W."/>
            <person name="Bergman Y."/>
            <person name="Tamma P."/>
            <person name="Simner P."/>
        </authorList>
    </citation>
    <scope>NUCLEOTIDE SEQUENCE</scope>
    <source>
        <strain evidence="5">KLPN_104</strain>
    </source>
</reference>
<feature type="transmembrane region" description="Helical" evidence="1">
    <location>
        <begin position="13"/>
        <end position="32"/>
    </location>
</feature>
<dbReference type="Proteomes" id="UP000294951">
    <property type="component" value="Unassembled WGS sequence"/>
</dbReference>
<dbReference type="EMBL" id="QRCF01000031">
    <property type="protein sequence ID" value="RDT86933.1"/>
    <property type="molecule type" value="Genomic_DNA"/>
</dbReference>
<evidence type="ECO:0000313" key="2">
    <source>
        <dbReference type="EMBL" id="RBZ20492.1"/>
    </source>
</evidence>
<keyword evidence="1" id="KW-1133">Transmembrane helix</keyword>
<accession>A0A1C1RJ80</accession>
<protein>
    <submittedName>
        <fullName evidence="4">Uncharacterized protein</fullName>
    </submittedName>
</protein>
<proteinExistence type="predicted"/>
<gene>
    <name evidence="4" type="ORF">BL124_00026620</name>
    <name evidence="2" type="ORF">DM078_18700</name>
    <name evidence="3" type="ORF">DW286_22765</name>
    <name evidence="6" type="ORF">E1814_22690</name>
    <name evidence="5" type="ORF">EAO17_15850</name>
</gene>
<dbReference type="AlphaFoldDB" id="A0A1C1RJ80"/>
<sequence>MERLIVMLDEIDLLPFFTLTVFISAINFTEIYRLITECRKINKFISCRSRGNYFVDFALLRAVNFSVYSLFPGIIPRLLFSKKTPDKSG</sequence>
<dbReference type="KEGG" id="kpnu:LI86_24690"/>
<evidence type="ECO:0000313" key="6">
    <source>
        <dbReference type="EMBL" id="TDJ94200.1"/>
    </source>
</evidence>
<reference evidence="2" key="2">
    <citation type="submission" date="2018-07" db="EMBL/GenBank/DDBJ databases">
        <authorList>
            <person name="Martins R.C."/>
            <person name="Perdigao-Neto L.V."/>
            <person name="Costa S.F."/>
            <person name="Levin A.S.S."/>
        </authorList>
    </citation>
    <scope>NUCLEOTIDE SEQUENCE</scope>
    <source>
        <strain evidence="2">BC_5001</strain>
    </source>
</reference>
<dbReference type="KEGG" id="kpne:KU54_024850"/>
<dbReference type="Proteomes" id="UP000275975">
    <property type="component" value="Unassembled WGS sequence"/>
</dbReference>
<evidence type="ECO:0000313" key="7">
    <source>
        <dbReference type="Proteomes" id="UP000275975"/>
    </source>
</evidence>
<reference evidence="3" key="1">
    <citation type="submission" date="2018-07" db="EMBL/GenBank/DDBJ databases">
        <title>Draft genome sequence of Klebsiella pneumoniae K293.</title>
        <authorList>
            <person name="He F."/>
        </authorList>
    </citation>
    <scope>NUCLEOTIDE SEQUENCE</scope>
    <source>
        <strain evidence="3">K293</strain>
    </source>
</reference>
<keyword evidence="1" id="KW-0472">Membrane</keyword>
<dbReference type="Proteomes" id="UP000253559">
    <property type="component" value="Unassembled WGS sequence"/>
</dbReference>
<dbReference type="EMBL" id="QOHW01000014">
    <property type="protein sequence ID" value="RBZ20492.1"/>
    <property type="molecule type" value="Genomic_DNA"/>
</dbReference>
<reference evidence="2" key="3">
    <citation type="submission" date="2018-08" db="EMBL/GenBank/DDBJ databases">
        <title>Klebsiella pneumoniae genome sequencing and assembly.</title>
        <authorList>
            <person name="Martins R.C.R."/>
            <person name="Perdigao-Neto L.V."/>
            <person name="Costa S.F."/>
            <person name="Levin A.S.S."/>
        </authorList>
    </citation>
    <scope>NUCLEOTIDE SEQUENCE</scope>
    <source>
        <strain evidence="2">BC_5001</strain>
    </source>
</reference>
<evidence type="ECO:0000313" key="5">
    <source>
        <dbReference type="EMBL" id="RRF07578.1"/>
    </source>
</evidence>
<reference evidence="5 7" key="6">
    <citation type="journal article" date="2019" name="Antimicrob. Agents Chemother.">
        <title>Applying Rapid Whole Genome Sequencing to Predict Phenotypic Antimicrobial Susceptibility Testing Results Among Carbapenem-Resistant Klebsiella pneumoniae Clinical Isolates.</title>
        <authorList>
            <person name="Tamma P.D."/>
            <person name="Fan Y."/>
            <person name="Bergman Y."/>
            <person name="Pertea G."/>
            <person name="Kazmi A."/>
            <person name="Lewis S."/>
            <person name="Carroll K.C."/>
            <person name="Schatz M.C."/>
            <person name="Timp W."/>
            <person name="Simner P.J."/>
        </authorList>
    </citation>
    <scope>NUCLEOTIDE SEQUENCE [LARGE SCALE GENOMIC DNA]</scope>
    <source>
        <strain evidence="5 7">KLPN_104</strain>
    </source>
</reference>
<organism evidence="4 8">
    <name type="scientific">Klebsiella pneumoniae</name>
    <dbReference type="NCBI Taxonomy" id="573"/>
    <lineage>
        <taxon>Bacteria</taxon>
        <taxon>Pseudomonadati</taxon>
        <taxon>Pseudomonadota</taxon>
        <taxon>Gammaproteobacteria</taxon>
        <taxon>Enterobacterales</taxon>
        <taxon>Enterobacteriaceae</taxon>
        <taxon>Klebsiella/Raoultella group</taxon>
        <taxon>Klebsiella</taxon>
        <taxon>Klebsiella pneumoniae complex</taxon>
    </lineage>
</organism>
<dbReference type="EMBL" id="SMTN01000032">
    <property type="protein sequence ID" value="TDJ94200.1"/>
    <property type="molecule type" value="Genomic_DNA"/>
</dbReference>
<dbReference type="EMBL" id="MPYG04000212">
    <property type="protein sequence ID" value="ROG88185.1"/>
    <property type="molecule type" value="Genomic_DNA"/>
</dbReference>
<dbReference type="RefSeq" id="WP_004151725.1">
    <property type="nucleotide sequence ID" value="NZ_AP018671.1"/>
</dbReference>
<feature type="transmembrane region" description="Helical" evidence="1">
    <location>
        <begin position="53"/>
        <end position="75"/>
    </location>
</feature>
<reference evidence="4 8" key="5">
    <citation type="submission" date="2018-10" db="EMBL/GenBank/DDBJ databases">
        <authorList>
            <person name="Vanduin D."/>
            <person name="Fouts D."/>
            <person name="Wright M."/>
            <person name="Sutton G."/>
            <person name="Nguyen K."/>
            <person name="Kreiswirth B."/>
            <person name="Chen L."/>
            <person name="Rojas L."/>
            <person name="Hujer A."/>
            <person name="Hujer K."/>
            <person name="Bonomo R."/>
            <person name="Adams M."/>
        </authorList>
    </citation>
    <scope>NUCLEOTIDE SEQUENCE [LARGE SCALE GENOMIC DNA]</scope>
    <source>
        <strain evidence="4 8">CRK0165</strain>
    </source>
</reference>
<dbReference type="Proteomes" id="UP000254657">
    <property type="component" value="Unassembled WGS sequence"/>
</dbReference>
<evidence type="ECO:0000313" key="9">
    <source>
        <dbReference type="Proteomes" id="UP000294951"/>
    </source>
</evidence>
<name>A0A1C1RJ80_KLEPN</name>
<keyword evidence="1" id="KW-0812">Transmembrane</keyword>
<evidence type="ECO:0000313" key="8">
    <source>
        <dbReference type="Proteomes" id="UP000283322"/>
    </source>
</evidence>